<dbReference type="PANTHER" id="PTHR46438:SF2">
    <property type="entry name" value="ALPHA_BETA-HYDROLASES SUPERFAMILY PROTEIN"/>
    <property type="match status" value="1"/>
</dbReference>
<organism evidence="2 3">
    <name type="scientific">[Clostridium] polysaccharolyticum</name>
    <dbReference type="NCBI Taxonomy" id="29364"/>
    <lineage>
        <taxon>Bacteria</taxon>
        <taxon>Bacillati</taxon>
        <taxon>Bacillota</taxon>
        <taxon>Clostridia</taxon>
        <taxon>Lachnospirales</taxon>
        <taxon>Lachnospiraceae</taxon>
    </lineage>
</organism>
<dbReference type="RefSeq" id="WP_092478702.1">
    <property type="nucleotide sequence ID" value="NZ_FOHN01000027.1"/>
</dbReference>
<dbReference type="PANTHER" id="PTHR46438">
    <property type="entry name" value="ALPHA/BETA-HYDROLASES SUPERFAMILY PROTEIN"/>
    <property type="match status" value="1"/>
</dbReference>
<dbReference type="Pfam" id="PF00561">
    <property type="entry name" value="Abhydrolase_1"/>
    <property type="match status" value="1"/>
</dbReference>
<sequence length="314" mass="35890">MNSKKTLSTILKTVIITTSGLYLINKFLQVKATSKERLYSSNSNYYNWKFGNIYYTVHGSGSPILLIHDLTCESSSYEWKRVVNKLAKEHTVYTIDLIGCGHSDKPKITYTNYLYVQLITDFIKNVIKRSTHVIATGLSCSATVMACYIEPQQIQKLTLVNPCSLQELSKYPGKWNKLIKKLIEIPVIGSALYNMKHSFLGTKQRFADLYYCDTRYIAKHDIEAYMEASHLNGYSAKFLMSSITSKFVNINISRALKQLNHDIHIILGDALPNCESIKNCYYELNNSIEINTISNTKHLPQLENPEAFIDSIYF</sequence>
<dbReference type="EMBL" id="FOHN01000027">
    <property type="protein sequence ID" value="SET52165.1"/>
    <property type="molecule type" value="Genomic_DNA"/>
</dbReference>
<evidence type="ECO:0000313" key="3">
    <source>
        <dbReference type="Proteomes" id="UP000199800"/>
    </source>
</evidence>
<dbReference type="OrthoDB" id="9808398at2"/>
<dbReference type="InterPro" id="IPR029058">
    <property type="entry name" value="AB_hydrolase_fold"/>
</dbReference>
<dbReference type="AlphaFoldDB" id="A0A1I0F2E1"/>
<evidence type="ECO:0000313" key="2">
    <source>
        <dbReference type="EMBL" id="SET52165.1"/>
    </source>
</evidence>
<dbReference type="InterPro" id="IPR000073">
    <property type="entry name" value="AB_hydrolase_1"/>
</dbReference>
<dbReference type="Gene3D" id="3.40.50.1820">
    <property type="entry name" value="alpha/beta hydrolase"/>
    <property type="match status" value="1"/>
</dbReference>
<accession>A0A1I0F2E1</accession>
<dbReference type="STRING" id="29364.SAMN04487772_12718"/>
<dbReference type="Proteomes" id="UP000199800">
    <property type="component" value="Unassembled WGS sequence"/>
</dbReference>
<reference evidence="2 3" key="1">
    <citation type="submission" date="2016-10" db="EMBL/GenBank/DDBJ databases">
        <authorList>
            <person name="de Groot N.N."/>
        </authorList>
    </citation>
    <scope>NUCLEOTIDE SEQUENCE [LARGE SCALE GENOMIC DNA]</scope>
    <source>
        <strain evidence="2 3">DSM 1801</strain>
    </source>
</reference>
<name>A0A1I0F2E1_9FIRM</name>
<keyword evidence="3" id="KW-1185">Reference proteome</keyword>
<feature type="domain" description="AB hydrolase-1" evidence="1">
    <location>
        <begin position="63"/>
        <end position="178"/>
    </location>
</feature>
<protein>
    <submittedName>
        <fullName evidence="2">Pimeloyl-ACP methyl ester carboxylesterase</fullName>
    </submittedName>
</protein>
<evidence type="ECO:0000259" key="1">
    <source>
        <dbReference type="Pfam" id="PF00561"/>
    </source>
</evidence>
<proteinExistence type="predicted"/>
<gene>
    <name evidence="2" type="ORF">SAMN04487772_12718</name>
</gene>
<dbReference type="SUPFAM" id="SSF53474">
    <property type="entry name" value="alpha/beta-Hydrolases"/>
    <property type="match status" value="1"/>
</dbReference>